<evidence type="ECO:0008006" key="5">
    <source>
        <dbReference type="Google" id="ProtNLM"/>
    </source>
</evidence>
<dbReference type="PROSITE" id="PS51375">
    <property type="entry name" value="PPR"/>
    <property type="match status" value="5"/>
</dbReference>
<dbReference type="EMBL" id="CM035433">
    <property type="protein sequence ID" value="KAH7293180.1"/>
    <property type="molecule type" value="Genomic_DNA"/>
</dbReference>
<dbReference type="Pfam" id="PF13812">
    <property type="entry name" value="PPR_3"/>
    <property type="match status" value="1"/>
</dbReference>
<comment type="caution">
    <text evidence="3">The sequence shown here is derived from an EMBL/GenBank/DDBJ whole genome shotgun (WGS) entry which is preliminary data.</text>
</comment>
<dbReference type="AlphaFoldDB" id="A0A8T2R9V8"/>
<evidence type="ECO:0000313" key="3">
    <source>
        <dbReference type="EMBL" id="KAH7293179.1"/>
    </source>
</evidence>
<dbReference type="InterPro" id="IPR011990">
    <property type="entry name" value="TPR-like_helical_dom_sf"/>
</dbReference>
<dbReference type="GO" id="GO:0048731">
    <property type="term" value="P:system development"/>
    <property type="evidence" value="ECO:0007669"/>
    <property type="project" value="UniProtKB-ARBA"/>
</dbReference>
<dbReference type="GO" id="GO:0003723">
    <property type="term" value="F:RNA binding"/>
    <property type="evidence" value="ECO:0007669"/>
    <property type="project" value="InterPro"/>
</dbReference>
<dbReference type="FunFam" id="1.25.40.10:FF:000073">
    <property type="entry name" value="Pentatricopeptide repeat-containing protein chloroplastic"/>
    <property type="match status" value="1"/>
</dbReference>
<dbReference type="Pfam" id="PF01535">
    <property type="entry name" value="PPR"/>
    <property type="match status" value="10"/>
</dbReference>
<sequence>MPPLGAVEGFISVLQRGLMKSTSQILLNNHICKSGLDRHHILGNEIVFMLAKCGCMRQARDAFDHLSCPSSISWNILITKHVEYGMSSDAIEIYGKMQRHKCVYQLDMYSLVSLMKACTEQNNLDIGSEIHQHMIEYNLLDTDAFLGSTLVDMYAKCGNMPKAYSVFCELSVRDIVTWTALMNGYVDNNQGAEALECANKMQQDGILQDEFTFSSSLKACSSAGVLHQGQQLHMDLITMGLEGNVIVSSSLVDMYAKNGCVGEALKLFGTASKRNVVTWNALLSGLIEHGHNEMALDCYQKLQNESISPDMVTLICVLQACAEMNLISSGKEVHFLITAKGGDKDISAGNTLLDMYAKCGLFTESKAVFDSLLSKSVASWNALIGGYAGSKQGESALACFRKMQQSGVSPDHISFLHVLRACGDTQAWSELQEIHTALLKKGLEKSIVVVNSLIDALARYGMLVEARKLFDQQATKDTVSWIVLIIGYIEHGYIEEALCLLEKVQKDNIPLDAVAYSCFLRVCASLKLIIRGHEYHVEIILKGLDADTYLSNSLFHMYVKCELFLEAHEMKEKFEVRSTSLWNTLIKGLLDCELYKESLDNVELMHHEATSPDLVTYICSLQSCIHLALIGKGQELHSAIIKKGLDKDVCLASTLVEAYGKWGLLAEACKCFGTISARNTFSWAALMTAYIHCGHAIEVFDCWEYMQYDYVCPDIAMYNCGLTASIMLAALDKGMHLHSELVKRGLEQDCNVGCTLVLMYGKRDLFPEGKYVFDKLSVRTEVTWTVLIANHLEFGNSAEALGCLDQMLKFRQPVCDVILSHGLRGCANAGNITKGYELSMESLKLGVDTNSTVAVSMIDMYAKCGLLLEAQRTFDKVSLPGRSLWAVLITGYTNAGDSQAVFNALDSMSRGGCCPNSVVFLNVIKVCAHAGLVDHGVKYLKFMIESYGILTLEHFSCMIDLFARAGNLEKAMIVSITMPYSPSILVWQTLLGACCKWRNVKLGIFTFELVVELDESKIAPYICISNMYAASFTTEAIT</sequence>
<keyword evidence="4" id="KW-1185">Reference proteome</keyword>
<evidence type="ECO:0000256" key="1">
    <source>
        <dbReference type="ARBA" id="ARBA00022737"/>
    </source>
</evidence>
<dbReference type="FunFam" id="1.25.40.10:FF:000343">
    <property type="entry name" value="Pentatricopeptide repeat-containing protein At3g58590"/>
    <property type="match status" value="1"/>
</dbReference>
<accession>A0A8T2R9V8</accession>
<dbReference type="InterPro" id="IPR002885">
    <property type="entry name" value="PPR_rpt"/>
</dbReference>
<feature type="repeat" description="PPR" evidence="2">
    <location>
        <begin position="174"/>
        <end position="208"/>
    </location>
</feature>
<gene>
    <name evidence="3" type="ORF">KP509_28G015100</name>
</gene>
<dbReference type="Proteomes" id="UP000825935">
    <property type="component" value="Chromosome 28"/>
</dbReference>
<dbReference type="GO" id="GO:0009451">
    <property type="term" value="P:RNA modification"/>
    <property type="evidence" value="ECO:0007669"/>
    <property type="project" value="InterPro"/>
</dbReference>
<evidence type="ECO:0000313" key="4">
    <source>
        <dbReference type="Proteomes" id="UP000825935"/>
    </source>
</evidence>
<feature type="repeat" description="PPR" evidence="2">
    <location>
        <begin position="70"/>
        <end position="104"/>
    </location>
</feature>
<dbReference type="InterPro" id="IPR046960">
    <property type="entry name" value="PPR_At4g14850-like_plant"/>
</dbReference>
<dbReference type="PANTHER" id="PTHR47926">
    <property type="entry name" value="PENTATRICOPEPTIDE REPEAT-CONTAINING PROTEIN"/>
    <property type="match status" value="1"/>
</dbReference>
<reference evidence="3" key="1">
    <citation type="submission" date="2021-08" db="EMBL/GenBank/DDBJ databases">
        <title>WGS assembly of Ceratopteris richardii.</title>
        <authorList>
            <person name="Marchant D.B."/>
            <person name="Chen G."/>
            <person name="Jenkins J."/>
            <person name="Shu S."/>
            <person name="Leebens-Mack J."/>
            <person name="Grimwood J."/>
            <person name="Schmutz J."/>
            <person name="Soltis P."/>
            <person name="Soltis D."/>
            <person name="Chen Z.-H."/>
        </authorList>
    </citation>
    <scope>NUCLEOTIDE SEQUENCE</scope>
    <source>
        <strain evidence="3">Whitten #5841</strain>
        <tissue evidence="3">Leaf</tissue>
    </source>
</reference>
<dbReference type="FunFam" id="1.25.40.10:FF:000031">
    <property type="entry name" value="Pentatricopeptide repeat-containing protein mitochondrial"/>
    <property type="match status" value="1"/>
</dbReference>
<feature type="repeat" description="PPR" evidence="2">
    <location>
        <begin position="275"/>
        <end position="309"/>
    </location>
</feature>
<name>A0A8T2R9V8_CERRI</name>
<dbReference type="Gene3D" id="1.25.40.10">
    <property type="entry name" value="Tetratricopeptide repeat domain"/>
    <property type="match status" value="7"/>
</dbReference>
<dbReference type="OrthoDB" id="185373at2759"/>
<organism evidence="3 4">
    <name type="scientific">Ceratopteris richardii</name>
    <name type="common">Triangle waterfern</name>
    <dbReference type="NCBI Taxonomy" id="49495"/>
    <lineage>
        <taxon>Eukaryota</taxon>
        <taxon>Viridiplantae</taxon>
        <taxon>Streptophyta</taxon>
        <taxon>Embryophyta</taxon>
        <taxon>Tracheophyta</taxon>
        <taxon>Polypodiopsida</taxon>
        <taxon>Polypodiidae</taxon>
        <taxon>Polypodiales</taxon>
        <taxon>Pteridineae</taxon>
        <taxon>Pteridaceae</taxon>
        <taxon>Parkerioideae</taxon>
        <taxon>Ceratopteris</taxon>
    </lineage>
</organism>
<protein>
    <recommendedName>
        <fullName evidence="5">Pentatricopeptide repeat-containing protein</fullName>
    </recommendedName>
</protein>
<keyword evidence="1" id="KW-0677">Repeat</keyword>
<evidence type="ECO:0000256" key="2">
    <source>
        <dbReference type="PROSITE-ProRule" id="PRU00708"/>
    </source>
</evidence>
<proteinExistence type="predicted"/>
<feature type="repeat" description="PPR" evidence="2">
    <location>
        <begin position="477"/>
        <end position="511"/>
    </location>
</feature>
<dbReference type="FunFam" id="1.25.40.10:FF:000158">
    <property type="entry name" value="pentatricopeptide repeat-containing protein At2g33680"/>
    <property type="match status" value="1"/>
</dbReference>
<dbReference type="EMBL" id="CM035433">
    <property type="protein sequence ID" value="KAH7293179.1"/>
    <property type="molecule type" value="Genomic_DNA"/>
</dbReference>
<dbReference type="NCBIfam" id="TIGR00756">
    <property type="entry name" value="PPR"/>
    <property type="match status" value="5"/>
</dbReference>
<feature type="repeat" description="PPR" evidence="2">
    <location>
        <begin position="376"/>
        <end position="410"/>
    </location>
</feature>
<dbReference type="Pfam" id="PF13041">
    <property type="entry name" value="PPR_2"/>
    <property type="match status" value="3"/>
</dbReference>